<comment type="caution">
    <text evidence="8">The sequence shown here is derived from an EMBL/GenBank/DDBJ whole genome shotgun (WGS) entry which is preliminary data.</text>
</comment>
<dbReference type="InterPro" id="IPR000515">
    <property type="entry name" value="MetI-like"/>
</dbReference>
<dbReference type="CDD" id="cd06261">
    <property type="entry name" value="TM_PBP2"/>
    <property type="match status" value="1"/>
</dbReference>
<evidence type="ECO:0000313" key="8">
    <source>
        <dbReference type="EMBL" id="THE12247.1"/>
    </source>
</evidence>
<sequence length="306" mass="34024">MAKSFGIAGRKRSMKNPSLTIGTIILSFIVAIAIFGPYLPFVDEDLTEHLYLKYEDGTMVTPPFSPSEEFLLGSDRQGVDLLSRLVIGTRETLLIIFSVVIIRLLLGAFLGIGAFYSRLLKVVLQVWHQLFSYIPSIFLLVMIVGIPFFLYSSNRPFWFILVLALIEVGRVGDVIFKYVSDIAGKPYYEAGIVAGGSPFRLSRRYLYPNMKPQLITLIANELGRTLFLIAQLGIVGIFISVAFENDASGAIYAVNTSDSWPLVLSTILKDMWGVKIIPFSAIFLISITVLSFYLIGNGLVKKTNKN</sequence>
<dbReference type="OrthoDB" id="2376472at2"/>
<evidence type="ECO:0000256" key="2">
    <source>
        <dbReference type="ARBA" id="ARBA00022448"/>
    </source>
</evidence>
<dbReference type="AlphaFoldDB" id="A0A4S3PRD8"/>
<feature type="transmembrane region" description="Helical" evidence="6">
    <location>
        <begin position="276"/>
        <end position="296"/>
    </location>
</feature>
<dbReference type="InterPro" id="IPR035906">
    <property type="entry name" value="MetI-like_sf"/>
</dbReference>
<comment type="subcellular location">
    <subcellularLocation>
        <location evidence="6">Cell membrane</location>
        <topology evidence="6">Multi-pass membrane protein</topology>
    </subcellularLocation>
    <subcellularLocation>
        <location evidence="1">Membrane</location>
        <topology evidence="1">Multi-pass membrane protein</topology>
    </subcellularLocation>
</comment>
<evidence type="ECO:0000313" key="9">
    <source>
        <dbReference type="Proteomes" id="UP000306477"/>
    </source>
</evidence>
<dbReference type="SUPFAM" id="SSF161098">
    <property type="entry name" value="MetI-like"/>
    <property type="match status" value="1"/>
</dbReference>
<dbReference type="PROSITE" id="PS50928">
    <property type="entry name" value="ABC_TM1"/>
    <property type="match status" value="1"/>
</dbReference>
<feature type="transmembrane region" description="Helical" evidence="6">
    <location>
        <begin position="130"/>
        <end position="151"/>
    </location>
</feature>
<dbReference type="Proteomes" id="UP000306477">
    <property type="component" value="Unassembled WGS sequence"/>
</dbReference>
<evidence type="ECO:0000256" key="3">
    <source>
        <dbReference type="ARBA" id="ARBA00022692"/>
    </source>
</evidence>
<organism evidence="8 9">
    <name type="scientific">Bacillus timonensis</name>
    <dbReference type="NCBI Taxonomy" id="1033734"/>
    <lineage>
        <taxon>Bacteria</taxon>
        <taxon>Bacillati</taxon>
        <taxon>Bacillota</taxon>
        <taxon>Bacilli</taxon>
        <taxon>Bacillales</taxon>
        <taxon>Bacillaceae</taxon>
        <taxon>Bacillus</taxon>
    </lineage>
</organism>
<protein>
    <submittedName>
        <fullName evidence="8">ABC transporter permease subunit</fullName>
    </submittedName>
</protein>
<evidence type="ECO:0000259" key="7">
    <source>
        <dbReference type="PROSITE" id="PS50928"/>
    </source>
</evidence>
<comment type="similarity">
    <text evidence="6">Belongs to the binding-protein-dependent transport system permease family.</text>
</comment>
<feature type="domain" description="ABC transmembrane type-1" evidence="7">
    <location>
        <begin position="89"/>
        <end position="295"/>
    </location>
</feature>
<accession>A0A4S3PRD8</accession>
<keyword evidence="9" id="KW-1185">Reference proteome</keyword>
<evidence type="ECO:0000256" key="1">
    <source>
        <dbReference type="ARBA" id="ARBA00004141"/>
    </source>
</evidence>
<name>A0A4S3PRD8_9BACI</name>
<evidence type="ECO:0000256" key="4">
    <source>
        <dbReference type="ARBA" id="ARBA00022989"/>
    </source>
</evidence>
<reference evidence="8 9" key="1">
    <citation type="journal article" date="2019" name="Indoor Air">
        <title>Impacts of indoor surface finishes on bacterial viability.</title>
        <authorList>
            <person name="Hu J."/>
            <person name="Maamar S.B."/>
            <person name="Glawe A.J."/>
            <person name="Gottel N."/>
            <person name="Gilbert J.A."/>
            <person name="Hartmann E.M."/>
        </authorList>
    </citation>
    <scope>NUCLEOTIDE SEQUENCE [LARGE SCALE GENOMIC DNA]</scope>
    <source>
        <strain evidence="8 9">AF060A6</strain>
    </source>
</reference>
<feature type="transmembrane region" description="Helical" evidence="6">
    <location>
        <begin position="225"/>
        <end position="243"/>
    </location>
</feature>
<feature type="transmembrane region" description="Helical" evidence="6">
    <location>
        <begin position="157"/>
        <end position="176"/>
    </location>
</feature>
<dbReference type="PANTHER" id="PTHR43839">
    <property type="entry name" value="OPPC IN A BINDING PROTEIN-DEPENDENT TRANSPORT SYSTEM"/>
    <property type="match status" value="1"/>
</dbReference>
<dbReference type="Gene3D" id="1.10.3720.10">
    <property type="entry name" value="MetI-like"/>
    <property type="match status" value="1"/>
</dbReference>
<feature type="transmembrane region" description="Helical" evidence="6">
    <location>
        <begin position="93"/>
        <end position="118"/>
    </location>
</feature>
<feature type="transmembrane region" description="Helical" evidence="6">
    <location>
        <begin position="21"/>
        <end position="41"/>
    </location>
</feature>
<evidence type="ECO:0000256" key="5">
    <source>
        <dbReference type="ARBA" id="ARBA00023136"/>
    </source>
</evidence>
<dbReference type="PANTHER" id="PTHR43839:SF3">
    <property type="entry name" value="OLIGOPEPTIDE ABC TRANSPORTER, PERMEASE PROTEIN"/>
    <property type="match status" value="1"/>
</dbReference>
<keyword evidence="2 6" id="KW-0813">Transport</keyword>
<dbReference type="EMBL" id="SLUB01000019">
    <property type="protein sequence ID" value="THE12247.1"/>
    <property type="molecule type" value="Genomic_DNA"/>
</dbReference>
<proteinExistence type="inferred from homology"/>
<gene>
    <name evidence="8" type="ORF">E1I69_12070</name>
</gene>
<dbReference type="Pfam" id="PF00528">
    <property type="entry name" value="BPD_transp_1"/>
    <property type="match status" value="1"/>
</dbReference>
<keyword evidence="3 6" id="KW-0812">Transmembrane</keyword>
<evidence type="ECO:0000256" key="6">
    <source>
        <dbReference type="RuleBase" id="RU363032"/>
    </source>
</evidence>
<dbReference type="GO" id="GO:0005886">
    <property type="term" value="C:plasma membrane"/>
    <property type="evidence" value="ECO:0007669"/>
    <property type="project" value="UniProtKB-SubCell"/>
</dbReference>
<keyword evidence="4 6" id="KW-1133">Transmembrane helix</keyword>
<keyword evidence="5 6" id="KW-0472">Membrane</keyword>
<dbReference type="GO" id="GO:0055085">
    <property type="term" value="P:transmembrane transport"/>
    <property type="evidence" value="ECO:0007669"/>
    <property type="project" value="InterPro"/>
</dbReference>